<accession>A0ABX1D6V1</accession>
<dbReference type="InterPro" id="IPR027417">
    <property type="entry name" value="P-loop_NTPase"/>
</dbReference>
<name>A0ABX1D6V1_9FLAO</name>
<evidence type="ECO:0000313" key="2">
    <source>
        <dbReference type="Proteomes" id="UP000760545"/>
    </source>
</evidence>
<keyword evidence="2" id="KW-1185">Reference proteome</keyword>
<proteinExistence type="predicted"/>
<dbReference type="PANTHER" id="PTHR11669:SF8">
    <property type="entry name" value="DNA POLYMERASE III SUBUNIT DELTA"/>
    <property type="match status" value="1"/>
</dbReference>
<protein>
    <submittedName>
        <fullName evidence="1">DNA polymerase III subunit delta</fullName>
    </submittedName>
</protein>
<dbReference type="Gene3D" id="3.40.50.300">
    <property type="entry name" value="P-loop containing nucleotide triphosphate hydrolases"/>
    <property type="match status" value="1"/>
</dbReference>
<evidence type="ECO:0000313" key="1">
    <source>
        <dbReference type="EMBL" id="NJX14025.1"/>
    </source>
</evidence>
<sequence>MLFKNVLGQTHIKNHLTKSVDNGRIPHAQLFVGKEGTGTLPMALAYAQYILCANTNGENNTGNEACNLKFKTFSHPDLHFAFPVTTSDKVKSKPVSSFYLEEWRQLLEQQPYGNLFDWYKLLGVDNKQGLISVEEAGEIVKSLALKSYEGGYKVMLIWMAEKMNTQCANKLLKLIEEPPSKTIFLLIAEDEEQIINTIRSRCQILRFPPLAEDVIKEALIKEYSLDEATATKIAHQSNGNYNKACDLVYQDSEDIQFETWFIFWIRSAFKAKGNKAAIHDLISWSEDIAKTGRETQKQFLNFCLDFFRQALLMNYNATDLVFLEPKTEKFKLENFAPFVHGNNIMEISDELQNAIYHIERNGNSKIILTDLSIKLTRLLHKKAS</sequence>
<comment type="caution">
    <text evidence="1">The sequence shown here is derived from an EMBL/GenBank/DDBJ whole genome shotgun (WGS) entry which is preliminary data.</text>
</comment>
<dbReference type="RefSeq" id="WP_167916279.1">
    <property type="nucleotide sequence ID" value="NZ_JAAVJS010000001.1"/>
</dbReference>
<organism evidence="1 2">
    <name type="scientific">Tamlana crocina</name>
    <dbReference type="NCBI Taxonomy" id="393006"/>
    <lineage>
        <taxon>Bacteria</taxon>
        <taxon>Pseudomonadati</taxon>
        <taxon>Bacteroidota</taxon>
        <taxon>Flavobacteriia</taxon>
        <taxon>Flavobacteriales</taxon>
        <taxon>Flavobacteriaceae</taxon>
        <taxon>Tamlana</taxon>
    </lineage>
</organism>
<dbReference type="InterPro" id="IPR050238">
    <property type="entry name" value="DNA_Rep/Repair_Clamp_Loader"/>
</dbReference>
<gene>
    <name evidence="1" type="ORF">HC176_00810</name>
</gene>
<dbReference type="Proteomes" id="UP000760545">
    <property type="component" value="Unassembled WGS sequence"/>
</dbReference>
<reference evidence="1 2" key="1">
    <citation type="submission" date="2020-03" db="EMBL/GenBank/DDBJ databases">
        <title>Tamlana sp. nov, isolated from XXX.</title>
        <authorList>
            <person name="Cao W.R."/>
        </authorList>
    </citation>
    <scope>NUCLEOTIDE SEQUENCE [LARGE SCALE GENOMIC DNA]</scope>
    <source>
        <strain evidence="1 2">HST1-43</strain>
    </source>
</reference>
<dbReference type="EMBL" id="JAAVJS010000001">
    <property type="protein sequence ID" value="NJX14025.1"/>
    <property type="molecule type" value="Genomic_DNA"/>
</dbReference>
<dbReference type="SUPFAM" id="SSF52540">
    <property type="entry name" value="P-loop containing nucleoside triphosphate hydrolases"/>
    <property type="match status" value="1"/>
</dbReference>
<dbReference type="PANTHER" id="PTHR11669">
    <property type="entry name" value="REPLICATION FACTOR C / DNA POLYMERASE III GAMMA-TAU SUBUNIT"/>
    <property type="match status" value="1"/>
</dbReference>
<dbReference type="Pfam" id="PF13177">
    <property type="entry name" value="DNA_pol3_delta2"/>
    <property type="match status" value="1"/>
</dbReference>